<dbReference type="Proteomes" id="UP001270362">
    <property type="component" value="Unassembled WGS sequence"/>
</dbReference>
<gene>
    <name evidence="2" type="ORF">B0T22DRAFT_476133</name>
</gene>
<reference evidence="2" key="1">
    <citation type="journal article" date="2023" name="Mol. Phylogenet. Evol.">
        <title>Genome-scale phylogeny and comparative genomics of the fungal order Sordariales.</title>
        <authorList>
            <person name="Hensen N."/>
            <person name="Bonometti L."/>
            <person name="Westerberg I."/>
            <person name="Brannstrom I.O."/>
            <person name="Guillou S."/>
            <person name="Cros-Aarteil S."/>
            <person name="Calhoun S."/>
            <person name="Haridas S."/>
            <person name="Kuo A."/>
            <person name="Mondo S."/>
            <person name="Pangilinan J."/>
            <person name="Riley R."/>
            <person name="LaButti K."/>
            <person name="Andreopoulos B."/>
            <person name="Lipzen A."/>
            <person name="Chen C."/>
            <person name="Yan M."/>
            <person name="Daum C."/>
            <person name="Ng V."/>
            <person name="Clum A."/>
            <person name="Steindorff A."/>
            <person name="Ohm R.A."/>
            <person name="Martin F."/>
            <person name="Silar P."/>
            <person name="Natvig D.O."/>
            <person name="Lalanne C."/>
            <person name="Gautier V."/>
            <person name="Ament-Velasquez S.L."/>
            <person name="Kruys A."/>
            <person name="Hutchinson M.I."/>
            <person name="Powell A.J."/>
            <person name="Barry K."/>
            <person name="Miller A.N."/>
            <person name="Grigoriev I.V."/>
            <person name="Debuchy R."/>
            <person name="Gladieux P."/>
            <person name="Hiltunen Thoren M."/>
            <person name="Johannesson H."/>
        </authorList>
    </citation>
    <scope>NUCLEOTIDE SEQUENCE</scope>
    <source>
        <strain evidence="2">CBS 314.62</strain>
    </source>
</reference>
<protein>
    <submittedName>
        <fullName evidence="2">Uncharacterized protein</fullName>
    </submittedName>
</protein>
<evidence type="ECO:0000313" key="2">
    <source>
        <dbReference type="EMBL" id="KAK3693276.1"/>
    </source>
</evidence>
<name>A0AAE0XHD5_9PEZI</name>
<evidence type="ECO:0000313" key="3">
    <source>
        <dbReference type="Proteomes" id="UP001270362"/>
    </source>
</evidence>
<reference evidence="2" key="2">
    <citation type="submission" date="2023-06" db="EMBL/GenBank/DDBJ databases">
        <authorList>
            <consortium name="Lawrence Berkeley National Laboratory"/>
            <person name="Haridas S."/>
            <person name="Hensen N."/>
            <person name="Bonometti L."/>
            <person name="Westerberg I."/>
            <person name="Brannstrom I.O."/>
            <person name="Guillou S."/>
            <person name="Cros-Aarteil S."/>
            <person name="Calhoun S."/>
            <person name="Kuo A."/>
            <person name="Mondo S."/>
            <person name="Pangilinan J."/>
            <person name="Riley R."/>
            <person name="Labutti K."/>
            <person name="Andreopoulos B."/>
            <person name="Lipzen A."/>
            <person name="Chen C."/>
            <person name="Yanf M."/>
            <person name="Daum C."/>
            <person name="Ng V."/>
            <person name="Clum A."/>
            <person name="Steindorff A."/>
            <person name="Ohm R."/>
            <person name="Martin F."/>
            <person name="Silar P."/>
            <person name="Natvig D."/>
            <person name="Lalanne C."/>
            <person name="Gautier V."/>
            <person name="Ament-Velasquez S.L."/>
            <person name="Kruys A."/>
            <person name="Hutchinson M.I."/>
            <person name="Powell A.J."/>
            <person name="Barry K."/>
            <person name="Miller A.N."/>
            <person name="Grigoriev I.V."/>
            <person name="Debuchy R."/>
            <person name="Gladieux P."/>
            <person name="Thoren M.H."/>
            <person name="Johannesson H."/>
        </authorList>
    </citation>
    <scope>NUCLEOTIDE SEQUENCE</scope>
    <source>
        <strain evidence="2">CBS 314.62</strain>
    </source>
</reference>
<feature type="compositionally biased region" description="Basic and acidic residues" evidence="1">
    <location>
        <begin position="32"/>
        <end position="41"/>
    </location>
</feature>
<dbReference type="AlphaFoldDB" id="A0AAE0XHD5"/>
<organism evidence="2 3">
    <name type="scientific">Podospora appendiculata</name>
    <dbReference type="NCBI Taxonomy" id="314037"/>
    <lineage>
        <taxon>Eukaryota</taxon>
        <taxon>Fungi</taxon>
        <taxon>Dikarya</taxon>
        <taxon>Ascomycota</taxon>
        <taxon>Pezizomycotina</taxon>
        <taxon>Sordariomycetes</taxon>
        <taxon>Sordariomycetidae</taxon>
        <taxon>Sordariales</taxon>
        <taxon>Podosporaceae</taxon>
        <taxon>Podospora</taxon>
    </lineage>
</organism>
<feature type="region of interest" description="Disordered" evidence="1">
    <location>
        <begin position="28"/>
        <end position="102"/>
    </location>
</feature>
<dbReference type="EMBL" id="JAULSO010000001">
    <property type="protein sequence ID" value="KAK3693276.1"/>
    <property type="molecule type" value="Genomic_DNA"/>
</dbReference>
<comment type="caution">
    <text evidence="2">The sequence shown here is derived from an EMBL/GenBank/DDBJ whole genome shotgun (WGS) entry which is preliminary data.</text>
</comment>
<sequence length="450" mass="50788">MAQLDVRREVQVPSLVAKRSPEAPLQSGFFHHLLDTRRPDNGSRLGNKASAGARKNLATPRSDFTQPQGNDAAPHGDIIGNENGHTTKKRKRGPANSGSHFKEAVRRLREEKEAEAQMLIAPVSTEFADIKKWLIHDFKGKCKTPLMQASPDQPDIGWAADDALEYNPRKAMVAKVLATPEDWNALENTALRRASEHGTPVMNIRIEFLSFHSAKDHQTEMEETYNGVGDNGVDDQPKVAAARANRDACILCGGEDHKLNKWHKFDEYRKVLSAAKVMTNRNHADYSKSIDFFSKFVCTDRINKAPVHSNKWHWWSIYLQNLRAHNRLNVTDTLERAPWTPAFAERMATAPMDDPMFTNGVVPPSDFSHGAYTVVRLPRDPFWQGKTVGGLMTMMKDGSLNAIMNEQQQEIANRANEAAQNEVCGVMLDGYRQALREDKRRKSTKRRERI</sequence>
<keyword evidence="3" id="KW-1185">Reference proteome</keyword>
<proteinExistence type="predicted"/>
<accession>A0AAE0XHD5</accession>
<evidence type="ECO:0000256" key="1">
    <source>
        <dbReference type="SAM" id="MobiDB-lite"/>
    </source>
</evidence>